<evidence type="ECO:0000256" key="5">
    <source>
        <dbReference type="ARBA" id="ARBA00022982"/>
    </source>
</evidence>
<keyword evidence="4" id="KW-0677">Repeat</keyword>
<evidence type="ECO:0000256" key="3">
    <source>
        <dbReference type="ARBA" id="ARBA00022723"/>
    </source>
</evidence>
<protein>
    <submittedName>
        <fullName evidence="9">Oxidoreductase</fullName>
    </submittedName>
</protein>
<dbReference type="Gene3D" id="3.30.70.20">
    <property type="match status" value="1"/>
</dbReference>
<dbReference type="PANTHER" id="PTHR43177">
    <property type="entry name" value="PROTEIN NRFC"/>
    <property type="match status" value="1"/>
</dbReference>
<evidence type="ECO:0000256" key="4">
    <source>
        <dbReference type="ARBA" id="ARBA00022737"/>
    </source>
</evidence>
<proteinExistence type="predicted"/>
<keyword evidence="3" id="KW-0479">Metal-binding</keyword>
<accession>A0ABN6MFS2</accession>
<organism evidence="9 10">
    <name type="scientific">Raoultibacter timonensis</name>
    <dbReference type="NCBI Taxonomy" id="1907662"/>
    <lineage>
        <taxon>Bacteria</taxon>
        <taxon>Bacillati</taxon>
        <taxon>Actinomycetota</taxon>
        <taxon>Coriobacteriia</taxon>
        <taxon>Eggerthellales</taxon>
        <taxon>Eggerthellaceae</taxon>
        <taxon>Raoultibacter</taxon>
    </lineage>
</organism>
<keyword evidence="10" id="KW-1185">Reference proteome</keyword>
<evidence type="ECO:0000313" key="10">
    <source>
        <dbReference type="Proteomes" id="UP001320544"/>
    </source>
</evidence>
<dbReference type="InterPro" id="IPR050954">
    <property type="entry name" value="ET_IronSulfur_Cluster-Binding"/>
</dbReference>
<evidence type="ECO:0000256" key="1">
    <source>
        <dbReference type="ARBA" id="ARBA00022448"/>
    </source>
</evidence>
<evidence type="ECO:0000256" key="2">
    <source>
        <dbReference type="ARBA" id="ARBA00022485"/>
    </source>
</evidence>
<gene>
    <name evidence="9" type="ORF">CE91St30_21750</name>
</gene>
<evidence type="ECO:0000313" key="9">
    <source>
        <dbReference type="EMBL" id="BDE96842.1"/>
    </source>
</evidence>
<dbReference type="InterPro" id="IPR017896">
    <property type="entry name" value="4Fe4S_Fe-S-bd"/>
</dbReference>
<sequence>MAKKGLMIDYLLCTGCHSCEVSCKLEKNLPTGEFGIKLAEDKPWQIDDDTWEYKWIPVPTQLCDLCEDRTAEGKVPSCVLHCCSHCMHYGEIEDLAKEMSELDRKAVLFTV</sequence>
<dbReference type="PANTHER" id="PTHR43177:SF5">
    <property type="entry name" value="ANAEROBIC DIMETHYL SULFOXIDE REDUCTASE CHAIN B-RELATED"/>
    <property type="match status" value="1"/>
</dbReference>
<feature type="domain" description="4Fe-4S ferredoxin-type" evidence="8">
    <location>
        <begin position="4"/>
        <end position="33"/>
    </location>
</feature>
<keyword evidence="7" id="KW-0411">Iron-sulfur</keyword>
<keyword evidence="2" id="KW-0004">4Fe-4S</keyword>
<keyword evidence="5" id="KW-0249">Electron transport</keyword>
<evidence type="ECO:0000259" key="8">
    <source>
        <dbReference type="PROSITE" id="PS51379"/>
    </source>
</evidence>
<dbReference type="PROSITE" id="PS51379">
    <property type="entry name" value="4FE4S_FER_2"/>
    <property type="match status" value="1"/>
</dbReference>
<dbReference type="Proteomes" id="UP001320544">
    <property type="component" value="Chromosome"/>
</dbReference>
<dbReference type="EMBL" id="AP025564">
    <property type="protein sequence ID" value="BDE96842.1"/>
    <property type="molecule type" value="Genomic_DNA"/>
</dbReference>
<name>A0ABN6MFS2_9ACTN</name>
<dbReference type="RefSeq" id="WP_102377696.1">
    <property type="nucleotide sequence ID" value="NZ_AP025564.1"/>
</dbReference>
<keyword evidence="6" id="KW-0408">Iron</keyword>
<evidence type="ECO:0000256" key="7">
    <source>
        <dbReference type="ARBA" id="ARBA00023014"/>
    </source>
</evidence>
<dbReference type="SUPFAM" id="SSF54862">
    <property type="entry name" value="4Fe-4S ferredoxins"/>
    <property type="match status" value="1"/>
</dbReference>
<keyword evidence="1" id="KW-0813">Transport</keyword>
<evidence type="ECO:0000256" key="6">
    <source>
        <dbReference type="ARBA" id="ARBA00023004"/>
    </source>
</evidence>
<reference evidence="9 10" key="1">
    <citation type="submission" date="2022-01" db="EMBL/GenBank/DDBJ databases">
        <title>Novel bile acid biosynthetic pathways are enriched in the microbiome of centenarians.</title>
        <authorList>
            <person name="Sato Y."/>
            <person name="Atarashi K."/>
            <person name="Plichta R.D."/>
            <person name="Arai Y."/>
            <person name="Sasajima S."/>
            <person name="Kearney M.S."/>
            <person name="Suda W."/>
            <person name="Takeshita K."/>
            <person name="Sasaki T."/>
            <person name="Okamoto S."/>
            <person name="Skelly N.A."/>
            <person name="Okamura Y."/>
            <person name="Vlamakis H."/>
            <person name="Li Y."/>
            <person name="Tanoue T."/>
            <person name="Takei H."/>
            <person name="Nittono H."/>
            <person name="Narushima S."/>
            <person name="Irie J."/>
            <person name="Itoh H."/>
            <person name="Moriya K."/>
            <person name="Sugiura Y."/>
            <person name="Suematsu M."/>
            <person name="Moritoki N."/>
            <person name="Shibata S."/>
            <person name="Littman R.D."/>
            <person name="Fischbach A.M."/>
            <person name="Uwamino Y."/>
            <person name="Inoue T."/>
            <person name="Honda A."/>
            <person name="Hattori M."/>
            <person name="Murai T."/>
            <person name="Xavier J.R."/>
            <person name="Hirose N."/>
            <person name="Honda K."/>
        </authorList>
    </citation>
    <scope>NUCLEOTIDE SEQUENCE [LARGE SCALE GENOMIC DNA]</scope>
    <source>
        <strain evidence="9 10">CE91-St30</strain>
    </source>
</reference>